<dbReference type="Pfam" id="PF12080">
    <property type="entry name" value="GldM_4th"/>
    <property type="match status" value="1"/>
</dbReference>
<keyword evidence="1" id="KW-0732">Signal</keyword>
<dbReference type="RefSeq" id="WP_090166047.1">
    <property type="nucleotide sequence ID" value="NZ_FOFB01000004.1"/>
</dbReference>
<evidence type="ECO:0000313" key="5">
    <source>
        <dbReference type="Proteomes" id="UP000199021"/>
    </source>
</evidence>
<dbReference type="PROSITE" id="PS51257">
    <property type="entry name" value="PROKAR_LIPOPROTEIN"/>
    <property type="match status" value="1"/>
</dbReference>
<evidence type="ECO:0000313" key="4">
    <source>
        <dbReference type="EMBL" id="SEP98910.1"/>
    </source>
</evidence>
<evidence type="ECO:0000259" key="2">
    <source>
        <dbReference type="Pfam" id="PF12080"/>
    </source>
</evidence>
<dbReference type="InParanoid" id="A0A1H9CCF5"/>
<organism evidence="4 5">
    <name type="scientific">Neolewinella agarilytica</name>
    <dbReference type="NCBI Taxonomy" id="478744"/>
    <lineage>
        <taxon>Bacteria</taxon>
        <taxon>Pseudomonadati</taxon>
        <taxon>Bacteroidota</taxon>
        <taxon>Saprospiria</taxon>
        <taxon>Saprospirales</taxon>
        <taxon>Lewinellaceae</taxon>
        <taxon>Neolewinella</taxon>
    </lineage>
</organism>
<feature type="chain" id="PRO_5012565710" evidence="1">
    <location>
        <begin position="16"/>
        <end position="228"/>
    </location>
</feature>
<dbReference type="AlphaFoldDB" id="A0A1H9CCF5"/>
<dbReference type="Proteomes" id="UP000199021">
    <property type="component" value="Unassembled WGS sequence"/>
</dbReference>
<reference evidence="5" key="1">
    <citation type="submission" date="2016-10" db="EMBL/GenBank/DDBJ databases">
        <authorList>
            <person name="Varghese N."/>
            <person name="Submissions S."/>
        </authorList>
    </citation>
    <scope>NUCLEOTIDE SEQUENCE [LARGE SCALE GENOMIC DNA]</scope>
    <source>
        <strain evidence="5">DSM 24740</strain>
    </source>
</reference>
<dbReference type="OrthoDB" id="1343429at2"/>
<accession>A0A1H9CCF5</accession>
<evidence type="ECO:0000259" key="3">
    <source>
        <dbReference type="Pfam" id="PF21602"/>
    </source>
</evidence>
<dbReference type="InterPro" id="IPR048406">
    <property type="entry name" value="GldM_Ig-like-2"/>
</dbReference>
<gene>
    <name evidence="4" type="ORF">SAMN05444359_104149</name>
</gene>
<feature type="domain" description="Gliding motility-associated protein GldM C-terminal" evidence="2">
    <location>
        <begin position="121"/>
        <end position="221"/>
    </location>
</feature>
<dbReference type="Pfam" id="PF21602">
    <property type="entry name" value="GldM_3rd"/>
    <property type="match status" value="1"/>
</dbReference>
<dbReference type="InterPro" id="IPR022719">
    <property type="entry name" value="Motility-assoc_prot_GldM_C"/>
</dbReference>
<name>A0A1H9CCF5_9BACT</name>
<keyword evidence="5" id="KW-1185">Reference proteome</keyword>
<dbReference type="STRING" id="478744.SAMN05444359_104149"/>
<evidence type="ECO:0000256" key="1">
    <source>
        <dbReference type="SAM" id="SignalP"/>
    </source>
</evidence>
<dbReference type="EMBL" id="FOFB01000004">
    <property type="protein sequence ID" value="SEP98910.1"/>
    <property type="molecule type" value="Genomic_DNA"/>
</dbReference>
<feature type="domain" description="Gliding motility-associated protein GldM second immunoglobulin-like" evidence="3">
    <location>
        <begin position="44"/>
        <end position="103"/>
    </location>
</feature>
<sequence length="228" mass="25075">MRFFLLLTLAFSLLACDNTFRDTRELPEPPELPAQIRPCPPEAIILADKMNVLYLGVDNPISIDLRHANEADLRATATGADIRGSRGKYILKPYAIGEVRMEAFIKDELVAARSFRAKRIPDPVVKLGNSAGGRMGSGEFKAQRGLSAFLNDFDFDAKCMVAGYMITRIGKNGERQSNINHGARFGTSGSALILQASPGDIYTFTEVRVRCPGDQANRLLNSLAFHIK</sequence>
<feature type="signal peptide" evidence="1">
    <location>
        <begin position="1"/>
        <end position="15"/>
    </location>
</feature>
<protein>
    <submittedName>
        <fullName evidence="4">GldM C-terminal domain-containing protein</fullName>
    </submittedName>
</protein>
<proteinExistence type="predicted"/>